<dbReference type="AlphaFoldDB" id="A0A146JZE7"/>
<proteinExistence type="predicted"/>
<gene>
    <name evidence="1" type="ORF">TPC1_30598</name>
</gene>
<organism evidence="1">
    <name type="scientific">Trepomonas sp. PC1</name>
    <dbReference type="NCBI Taxonomy" id="1076344"/>
    <lineage>
        <taxon>Eukaryota</taxon>
        <taxon>Metamonada</taxon>
        <taxon>Diplomonadida</taxon>
        <taxon>Hexamitidae</taxon>
        <taxon>Hexamitinae</taxon>
        <taxon>Trepomonas</taxon>
    </lineage>
</organism>
<dbReference type="EMBL" id="GDID01006699">
    <property type="protein sequence ID" value="JAP89907.1"/>
    <property type="molecule type" value="Transcribed_RNA"/>
</dbReference>
<feature type="non-terminal residue" evidence="1">
    <location>
        <position position="547"/>
    </location>
</feature>
<accession>A0A146JZE7</accession>
<reference evidence="1" key="1">
    <citation type="submission" date="2015-07" db="EMBL/GenBank/DDBJ databases">
        <title>Adaptation to a free-living lifestyle via gene acquisitions in the diplomonad Trepomonas sp. PC1.</title>
        <authorList>
            <person name="Xu F."/>
            <person name="Jerlstrom-Hultqvist J."/>
            <person name="Kolisko M."/>
            <person name="Simpson A.G.B."/>
            <person name="Roger A.J."/>
            <person name="Svard S.G."/>
            <person name="Andersson J.O."/>
        </authorList>
    </citation>
    <scope>NUCLEOTIDE SEQUENCE</scope>
    <source>
        <strain evidence="1">PC1</strain>
    </source>
</reference>
<evidence type="ECO:0000313" key="1">
    <source>
        <dbReference type="EMBL" id="JAP89907.1"/>
    </source>
</evidence>
<sequence length="547" mass="62424">INFAISCCGHQVCLQCFIQNKRSTCDCKDIDTIITPIQDLMEYFFIKFSNFDNLKQIGNLFVHNSLLSIYTETQTQYEESQSSHLSISTKEKRQNLQSLTIYKDQKEKLKDVSQKIKSEELFMHDKILKQAFKQNAISINFCGQLQSYQILGIIGGGVDAELTLKMNGTEINKICLSKALNIFEFEEQTANNEFEIVGDCDLTKVNLQFVLKSPPPSPKPFVIEKSNVKMHCNVCNEDVNEFDHFKSHKICSLCLMQNKINAFPNFVELVVHQQQHIVDGFTCTDECKAELLKLQDCVTSKDLQLLFKVSDSKKEMTFDANKQKVYLCGFVFGGMENSCQVFHEKQIQVLSLRNPIASSPYYATRIKAQITVKFNKKLEKGAVFELLVAKKSGDYQIQKMTQDLKTAPKAIDKPGEVAKASKELLQDEEIQLKKAEFAPEIPKIKSVVHTPQKTCQVKLLLTLNKFEVYVKHPSYQFKTLFVDSDRGVSIKLSQLKSCLQKMTQNLKIDTFSQKEADYLKLLGFDCQIVQRQNGAKCQHCTNEECAK</sequence>
<feature type="non-terminal residue" evidence="1">
    <location>
        <position position="1"/>
    </location>
</feature>
<protein>
    <submittedName>
        <fullName evidence="1">Uncharacterized protein</fullName>
    </submittedName>
</protein>
<name>A0A146JZE7_9EUKA</name>